<evidence type="ECO:0000256" key="1">
    <source>
        <dbReference type="SAM" id="Phobius"/>
    </source>
</evidence>
<reference evidence="2" key="1">
    <citation type="submission" date="2016-03" db="EMBL/GenBank/DDBJ databases">
        <authorList>
            <person name="Ploux O."/>
        </authorList>
    </citation>
    <scope>NUCLEOTIDE SEQUENCE</scope>
    <source>
        <strain evidence="2">UC10</strain>
    </source>
</reference>
<sequence length="155" mass="17478">MIWGYIFIALILAATGYVLCAGDRDARLAMLTLVGASALTVLTVYISGQYYETANGLVALVDFLLFGAFLWLALVSRRYWTLCLPALQLIVCLTHIAKFLAPDILPRAYVAGQGHWSYYQIILIVMAAHMHRARRKLLREWLRGRRPSKDGIHNV</sequence>
<dbReference type="RefSeq" id="WP_295325977.1">
    <property type="nucleotide sequence ID" value="NZ_LT598653.1"/>
</dbReference>
<name>A0A1Y5PRT4_9SPHN</name>
<keyword evidence="1" id="KW-1133">Transmembrane helix</keyword>
<gene>
    <name evidence="2" type="ORF">SPPYR_1592</name>
</gene>
<feature type="transmembrane region" description="Helical" evidence="1">
    <location>
        <begin position="54"/>
        <end position="72"/>
    </location>
</feature>
<feature type="transmembrane region" description="Helical" evidence="1">
    <location>
        <begin position="79"/>
        <end position="96"/>
    </location>
</feature>
<evidence type="ECO:0000313" key="2">
    <source>
        <dbReference type="EMBL" id="SBV32712.1"/>
    </source>
</evidence>
<feature type="transmembrane region" description="Helical" evidence="1">
    <location>
        <begin position="116"/>
        <end position="133"/>
    </location>
</feature>
<proteinExistence type="predicted"/>
<feature type="transmembrane region" description="Helical" evidence="1">
    <location>
        <begin position="6"/>
        <end position="22"/>
    </location>
</feature>
<keyword evidence="1" id="KW-0812">Transmembrane</keyword>
<dbReference type="AlphaFoldDB" id="A0A1Y5PRT4"/>
<protein>
    <submittedName>
        <fullName evidence="2">Uncharacterized protein</fullName>
    </submittedName>
</protein>
<dbReference type="EMBL" id="LT598653">
    <property type="protein sequence ID" value="SBV32712.1"/>
    <property type="molecule type" value="Genomic_DNA"/>
</dbReference>
<feature type="transmembrane region" description="Helical" evidence="1">
    <location>
        <begin position="29"/>
        <end position="48"/>
    </location>
</feature>
<accession>A0A1Y5PRT4</accession>
<organism evidence="2">
    <name type="scientific">uncultured Sphingopyxis sp</name>
    <dbReference type="NCBI Taxonomy" id="310581"/>
    <lineage>
        <taxon>Bacteria</taxon>
        <taxon>Pseudomonadati</taxon>
        <taxon>Pseudomonadota</taxon>
        <taxon>Alphaproteobacteria</taxon>
        <taxon>Sphingomonadales</taxon>
        <taxon>Sphingomonadaceae</taxon>
        <taxon>Sphingopyxis</taxon>
        <taxon>environmental samples</taxon>
    </lineage>
</organism>
<dbReference type="KEGG" id="sphu:SPPYR_1592"/>
<keyword evidence="1" id="KW-0472">Membrane</keyword>